<dbReference type="PANTHER" id="PTHR43760:SF1">
    <property type="entry name" value="ENDORIBONUCLEASE L-PSP_CHORISMATE MUTASE-LIKE DOMAIN-CONTAINING PROTEIN"/>
    <property type="match status" value="1"/>
</dbReference>
<evidence type="ECO:0000313" key="3">
    <source>
        <dbReference type="Proteomes" id="UP000318626"/>
    </source>
</evidence>
<reference evidence="3" key="1">
    <citation type="submission" date="2019-02" db="EMBL/GenBank/DDBJ databases">
        <title>Deep-cultivation of Planctomycetes and their phenomic and genomic characterization uncovers novel biology.</title>
        <authorList>
            <person name="Wiegand S."/>
            <person name="Jogler M."/>
            <person name="Boedeker C."/>
            <person name="Pinto D."/>
            <person name="Vollmers J."/>
            <person name="Rivas-Marin E."/>
            <person name="Kohn T."/>
            <person name="Peeters S.H."/>
            <person name="Heuer A."/>
            <person name="Rast P."/>
            <person name="Oberbeckmann S."/>
            <person name="Bunk B."/>
            <person name="Jeske O."/>
            <person name="Meyerdierks A."/>
            <person name="Storesund J.E."/>
            <person name="Kallscheuer N."/>
            <person name="Luecker S."/>
            <person name="Lage O.M."/>
            <person name="Pohl T."/>
            <person name="Merkel B.J."/>
            <person name="Hornburger P."/>
            <person name="Mueller R.-W."/>
            <person name="Bruemmer F."/>
            <person name="Labrenz M."/>
            <person name="Spormann A.M."/>
            <person name="Op den Camp H."/>
            <person name="Overmann J."/>
            <person name="Amann R."/>
            <person name="Jetten M.S.M."/>
            <person name="Mascher T."/>
            <person name="Medema M.H."/>
            <person name="Devos D.P."/>
            <person name="Kaster A.-K."/>
            <person name="Ovreas L."/>
            <person name="Rohde M."/>
            <person name="Galperin M.Y."/>
            <person name="Jogler C."/>
        </authorList>
    </citation>
    <scope>NUCLEOTIDE SEQUENCE [LARGE SCALE GENOMIC DNA]</scope>
    <source>
        <strain evidence="3">Pan97</strain>
    </source>
</reference>
<dbReference type="SUPFAM" id="SSF55298">
    <property type="entry name" value="YjgF-like"/>
    <property type="match status" value="1"/>
</dbReference>
<feature type="domain" description="Endoribonuclease L-PSP/chorismate mutase-like" evidence="1">
    <location>
        <begin position="7"/>
        <end position="125"/>
    </location>
</feature>
<dbReference type="CDD" id="cd02199">
    <property type="entry name" value="YjgF_YER057c_UK114_like_1"/>
    <property type="match status" value="1"/>
</dbReference>
<evidence type="ECO:0000259" key="1">
    <source>
        <dbReference type="Pfam" id="PF14588"/>
    </source>
</evidence>
<dbReference type="RefSeq" id="WP_144974920.1">
    <property type="nucleotide sequence ID" value="NZ_CP036289.1"/>
</dbReference>
<sequence>MSFDAALDALNLELPPAPKAMGLYKPAVTVGNLVYLSGHGPLSPDGTLQLGKVGVDVDQEVGYAAARQTGLAMLATLKAHLGSLDKIKRLVKTFGMVNCQDSFTQQPAVINGFSELMKEVFGEDCGIAARSAIGVNALPAGMTVEVEAIFELKD</sequence>
<dbReference type="InterPro" id="IPR035959">
    <property type="entry name" value="RutC-like_sf"/>
</dbReference>
<dbReference type="PANTHER" id="PTHR43760">
    <property type="entry name" value="ENDORIBONUCLEASE-RELATED"/>
    <property type="match status" value="1"/>
</dbReference>
<evidence type="ECO:0000313" key="2">
    <source>
        <dbReference type="EMBL" id="QDU76651.1"/>
    </source>
</evidence>
<dbReference type="KEGG" id="bvo:Pan97_37050"/>
<dbReference type="OrthoDB" id="9806350at2"/>
<keyword evidence="3" id="KW-1185">Reference proteome</keyword>
<proteinExistence type="predicted"/>
<accession>A0A518CBP5</accession>
<dbReference type="Proteomes" id="UP000318626">
    <property type="component" value="Chromosome"/>
</dbReference>
<organism evidence="2 3">
    <name type="scientific">Bremerella volcania</name>
    <dbReference type="NCBI Taxonomy" id="2527984"/>
    <lineage>
        <taxon>Bacteria</taxon>
        <taxon>Pseudomonadati</taxon>
        <taxon>Planctomycetota</taxon>
        <taxon>Planctomycetia</taxon>
        <taxon>Pirellulales</taxon>
        <taxon>Pirellulaceae</taxon>
        <taxon>Bremerella</taxon>
    </lineage>
</organism>
<dbReference type="EMBL" id="CP036289">
    <property type="protein sequence ID" value="QDU76651.1"/>
    <property type="molecule type" value="Genomic_DNA"/>
</dbReference>
<protein>
    <submittedName>
        <fullName evidence="2">Endoribonuclease L-PSP</fullName>
    </submittedName>
</protein>
<dbReference type="InterPro" id="IPR013813">
    <property type="entry name" value="Endoribo_LPSP/chorism_mut-like"/>
</dbReference>
<dbReference type="Pfam" id="PF14588">
    <property type="entry name" value="YjgF_endoribonc"/>
    <property type="match status" value="1"/>
</dbReference>
<dbReference type="Gene3D" id="3.30.1330.40">
    <property type="entry name" value="RutC-like"/>
    <property type="match status" value="1"/>
</dbReference>
<gene>
    <name evidence="2" type="ORF">Pan97_37050</name>
</gene>
<dbReference type="AlphaFoldDB" id="A0A518CBP5"/>
<name>A0A518CBP5_9BACT</name>